<feature type="transmembrane region" description="Helical" evidence="1">
    <location>
        <begin position="158"/>
        <end position="178"/>
    </location>
</feature>
<sequence length="279" mass="30127">MIDIVLPSLVFLFGVVVGSFVNVLIMRFGFTERTRHRSSCQSCATQLAWYEMVPILSYLFLGGKCGHCKSALSVQYPIVETLVGILFFTSWYTLDPPSSIVGLLSLLTLFFFWATFVVIVVYDIRHTLIPLLFAWTLIASAVVFRILLALQSGTIDPLVGGAVGALVASVILGGIVLVTRMRGMGIGDIYIGVALGVLFGGLQALDVLILSFWVGALVGIILMVAQRFSPLASLLGSRAGLTMKSEVPFVPFVFIGAVLGMFTNVSAFLLVDSLMTLFV</sequence>
<organism evidence="3 4">
    <name type="scientific">Candidatus Kaiserbacteria bacterium CG10_big_fil_rev_8_21_14_0_10_45_20</name>
    <dbReference type="NCBI Taxonomy" id="1974607"/>
    <lineage>
        <taxon>Bacteria</taxon>
        <taxon>Candidatus Kaiseribacteriota</taxon>
    </lineage>
</organism>
<feature type="transmembrane region" description="Helical" evidence="1">
    <location>
        <begin position="249"/>
        <end position="271"/>
    </location>
</feature>
<evidence type="ECO:0000256" key="1">
    <source>
        <dbReference type="SAM" id="Phobius"/>
    </source>
</evidence>
<dbReference type="AlphaFoldDB" id="A0A2H0UFK7"/>
<dbReference type="Pfam" id="PF06750">
    <property type="entry name" value="A24_N_bact"/>
    <property type="match status" value="1"/>
</dbReference>
<feature type="transmembrane region" description="Helical" evidence="1">
    <location>
        <begin position="74"/>
        <end position="94"/>
    </location>
</feature>
<evidence type="ECO:0000313" key="4">
    <source>
        <dbReference type="Proteomes" id="UP000229315"/>
    </source>
</evidence>
<proteinExistence type="predicted"/>
<dbReference type="EMBL" id="PFBH01000014">
    <property type="protein sequence ID" value="PIR85203.1"/>
    <property type="molecule type" value="Genomic_DNA"/>
</dbReference>
<feature type="transmembrane region" description="Helical" evidence="1">
    <location>
        <begin position="6"/>
        <end position="30"/>
    </location>
</feature>
<dbReference type="GO" id="GO:0004190">
    <property type="term" value="F:aspartic-type endopeptidase activity"/>
    <property type="evidence" value="ECO:0007669"/>
    <property type="project" value="TreeGrafter"/>
</dbReference>
<accession>A0A2H0UFK7</accession>
<reference evidence="4" key="1">
    <citation type="submission" date="2017-09" db="EMBL/GenBank/DDBJ databases">
        <title>Depth-based differentiation of microbial function through sediment-hosted aquifers and enrichment of novel symbionts in the deep terrestrial subsurface.</title>
        <authorList>
            <person name="Probst A.J."/>
            <person name="Ladd B."/>
            <person name="Jarett J.K."/>
            <person name="Geller-Mcgrath D.E."/>
            <person name="Sieber C.M.K."/>
            <person name="Emerson J.B."/>
            <person name="Anantharaman K."/>
            <person name="Thomas B.C."/>
            <person name="Malmstrom R."/>
            <person name="Stieglmeier M."/>
            <person name="Klingl A."/>
            <person name="Woyke T."/>
            <person name="Ryan C.M."/>
            <person name="Banfield J.F."/>
        </authorList>
    </citation>
    <scope>NUCLEOTIDE SEQUENCE [LARGE SCALE GENOMIC DNA]</scope>
</reference>
<dbReference type="Proteomes" id="UP000229315">
    <property type="component" value="Unassembled WGS sequence"/>
</dbReference>
<protein>
    <recommendedName>
        <fullName evidence="2">Prepilin peptidase A24 N-terminal domain-containing protein</fullName>
    </recommendedName>
</protein>
<gene>
    <name evidence="3" type="ORF">COU15_02240</name>
</gene>
<feature type="transmembrane region" description="Helical" evidence="1">
    <location>
        <begin position="208"/>
        <end position="228"/>
    </location>
</feature>
<dbReference type="GO" id="GO:0005886">
    <property type="term" value="C:plasma membrane"/>
    <property type="evidence" value="ECO:0007669"/>
    <property type="project" value="TreeGrafter"/>
</dbReference>
<evidence type="ECO:0000313" key="3">
    <source>
        <dbReference type="EMBL" id="PIR85203.1"/>
    </source>
</evidence>
<feature type="transmembrane region" description="Helical" evidence="1">
    <location>
        <begin position="185"/>
        <end position="202"/>
    </location>
</feature>
<keyword evidence="1" id="KW-0812">Transmembrane</keyword>
<dbReference type="InterPro" id="IPR010627">
    <property type="entry name" value="Prepilin_pept_A24_N"/>
</dbReference>
<keyword evidence="1" id="KW-0472">Membrane</keyword>
<comment type="caution">
    <text evidence="3">The sequence shown here is derived from an EMBL/GenBank/DDBJ whole genome shotgun (WGS) entry which is preliminary data.</text>
</comment>
<dbReference type="PANTHER" id="PTHR30487:SF0">
    <property type="entry name" value="PREPILIN LEADER PEPTIDASE_N-METHYLTRANSFERASE-RELATED"/>
    <property type="match status" value="1"/>
</dbReference>
<feature type="transmembrane region" description="Helical" evidence="1">
    <location>
        <begin position="100"/>
        <end position="122"/>
    </location>
</feature>
<name>A0A2H0UFK7_9BACT</name>
<feature type="domain" description="Prepilin peptidase A24 N-terminal" evidence="2">
    <location>
        <begin position="12"/>
        <end position="92"/>
    </location>
</feature>
<dbReference type="GO" id="GO:0006465">
    <property type="term" value="P:signal peptide processing"/>
    <property type="evidence" value="ECO:0007669"/>
    <property type="project" value="TreeGrafter"/>
</dbReference>
<dbReference type="PANTHER" id="PTHR30487">
    <property type="entry name" value="TYPE 4 PREPILIN-LIKE PROTEINS LEADER PEPTIDE-PROCESSING ENZYME"/>
    <property type="match status" value="1"/>
</dbReference>
<evidence type="ECO:0000259" key="2">
    <source>
        <dbReference type="Pfam" id="PF06750"/>
    </source>
</evidence>
<keyword evidence="1" id="KW-1133">Transmembrane helix</keyword>
<dbReference type="InterPro" id="IPR050882">
    <property type="entry name" value="Prepilin_peptidase/N-MTase"/>
</dbReference>
<feature type="transmembrane region" description="Helical" evidence="1">
    <location>
        <begin position="129"/>
        <end position="152"/>
    </location>
</feature>